<sequence length="62" mass="7653">MKEVMKEGEKKLEKRTKVERNKFEERMKKKKKEERKEGRRERREEEEAVKTSRCAALKNEID</sequence>
<evidence type="ECO:0000256" key="1">
    <source>
        <dbReference type="SAM" id="MobiDB-lite"/>
    </source>
</evidence>
<accession>A0A5B7EMG5</accession>
<dbReference type="Proteomes" id="UP000324222">
    <property type="component" value="Unassembled WGS sequence"/>
</dbReference>
<dbReference type="AlphaFoldDB" id="A0A5B7EMG5"/>
<feature type="compositionally biased region" description="Basic and acidic residues" evidence="1">
    <location>
        <begin position="1"/>
        <end position="27"/>
    </location>
</feature>
<comment type="caution">
    <text evidence="2">The sequence shown here is derived from an EMBL/GenBank/DDBJ whole genome shotgun (WGS) entry which is preliminary data.</text>
</comment>
<keyword evidence="3" id="KW-1185">Reference proteome</keyword>
<feature type="region of interest" description="Disordered" evidence="1">
    <location>
        <begin position="1"/>
        <end position="62"/>
    </location>
</feature>
<organism evidence="2 3">
    <name type="scientific">Portunus trituberculatus</name>
    <name type="common">Swimming crab</name>
    <name type="synonym">Neptunus trituberculatus</name>
    <dbReference type="NCBI Taxonomy" id="210409"/>
    <lineage>
        <taxon>Eukaryota</taxon>
        <taxon>Metazoa</taxon>
        <taxon>Ecdysozoa</taxon>
        <taxon>Arthropoda</taxon>
        <taxon>Crustacea</taxon>
        <taxon>Multicrustacea</taxon>
        <taxon>Malacostraca</taxon>
        <taxon>Eumalacostraca</taxon>
        <taxon>Eucarida</taxon>
        <taxon>Decapoda</taxon>
        <taxon>Pleocyemata</taxon>
        <taxon>Brachyura</taxon>
        <taxon>Eubrachyura</taxon>
        <taxon>Portunoidea</taxon>
        <taxon>Portunidae</taxon>
        <taxon>Portuninae</taxon>
        <taxon>Portunus</taxon>
    </lineage>
</organism>
<evidence type="ECO:0000313" key="3">
    <source>
        <dbReference type="Proteomes" id="UP000324222"/>
    </source>
</evidence>
<evidence type="ECO:0000313" key="2">
    <source>
        <dbReference type="EMBL" id="MPC34359.1"/>
    </source>
</evidence>
<name>A0A5B7EMG5_PORTR</name>
<protein>
    <submittedName>
        <fullName evidence="2">Uncharacterized protein</fullName>
    </submittedName>
</protein>
<feature type="compositionally biased region" description="Basic and acidic residues" evidence="1">
    <location>
        <begin position="34"/>
        <end position="50"/>
    </location>
</feature>
<gene>
    <name evidence="2" type="ORF">E2C01_027744</name>
</gene>
<reference evidence="2 3" key="1">
    <citation type="submission" date="2019-05" db="EMBL/GenBank/DDBJ databases">
        <title>Another draft genome of Portunus trituberculatus and its Hox gene families provides insights of decapod evolution.</title>
        <authorList>
            <person name="Jeong J.-H."/>
            <person name="Song I."/>
            <person name="Kim S."/>
            <person name="Choi T."/>
            <person name="Kim D."/>
            <person name="Ryu S."/>
            <person name="Kim W."/>
        </authorList>
    </citation>
    <scope>NUCLEOTIDE SEQUENCE [LARGE SCALE GENOMIC DNA]</scope>
    <source>
        <tissue evidence="2">Muscle</tissue>
    </source>
</reference>
<proteinExistence type="predicted"/>
<dbReference type="EMBL" id="VSRR010003037">
    <property type="protein sequence ID" value="MPC34359.1"/>
    <property type="molecule type" value="Genomic_DNA"/>
</dbReference>